<dbReference type="Proteomes" id="UP000682134">
    <property type="component" value="Unassembled WGS sequence"/>
</dbReference>
<dbReference type="PANTHER" id="PTHR45436">
    <property type="entry name" value="SENSOR HISTIDINE KINASE YKOH"/>
    <property type="match status" value="1"/>
</dbReference>
<organism evidence="17 18">
    <name type="scientific">Gottfriedia endophytica</name>
    <dbReference type="NCBI Taxonomy" id="2820819"/>
    <lineage>
        <taxon>Bacteria</taxon>
        <taxon>Bacillati</taxon>
        <taxon>Bacillota</taxon>
        <taxon>Bacilli</taxon>
        <taxon>Bacillales</taxon>
        <taxon>Bacillaceae</taxon>
        <taxon>Gottfriedia</taxon>
    </lineage>
</organism>
<dbReference type="InterPro" id="IPR050428">
    <property type="entry name" value="TCS_sensor_his_kinase"/>
</dbReference>
<dbReference type="Pfam" id="PF00512">
    <property type="entry name" value="HisKA"/>
    <property type="match status" value="1"/>
</dbReference>
<dbReference type="PRINTS" id="PR00344">
    <property type="entry name" value="BCTRLSENSOR"/>
</dbReference>
<dbReference type="RefSeq" id="WP_209402769.1">
    <property type="nucleotide sequence ID" value="NZ_JAGIYQ010000002.1"/>
</dbReference>
<comment type="catalytic activity">
    <reaction evidence="1">
        <text>ATP + protein L-histidine = ADP + protein N-phospho-L-histidine.</text>
        <dbReference type="EC" id="2.7.13.3"/>
    </reaction>
</comment>
<dbReference type="PANTHER" id="PTHR45436:SF5">
    <property type="entry name" value="SENSOR HISTIDINE KINASE TRCS"/>
    <property type="match status" value="1"/>
</dbReference>
<keyword evidence="4" id="KW-1003">Cell membrane</keyword>
<evidence type="ECO:0000256" key="8">
    <source>
        <dbReference type="ARBA" id="ARBA00022741"/>
    </source>
</evidence>
<evidence type="ECO:0000256" key="12">
    <source>
        <dbReference type="ARBA" id="ARBA00023012"/>
    </source>
</evidence>
<name>A0A940NP70_9BACI</name>
<evidence type="ECO:0000256" key="11">
    <source>
        <dbReference type="ARBA" id="ARBA00022989"/>
    </source>
</evidence>
<dbReference type="FunFam" id="3.30.565.10:FF:000006">
    <property type="entry name" value="Sensor histidine kinase WalK"/>
    <property type="match status" value="1"/>
</dbReference>
<keyword evidence="5" id="KW-0597">Phosphoprotein</keyword>
<evidence type="ECO:0000256" key="13">
    <source>
        <dbReference type="ARBA" id="ARBA00023136"/>
    </source>
</evidence>
<dbReference type="InterPro" id="IPR036890">
    <property type="entry name" value="HATPase_C_sf"/>
</dbReference>
<dbReference type="InterPro" id="IPR011013">
    <property type="entry name" value="Gal_mutarotase_sf_dom"/>
</dbReference>
<comment type="subcellular location">
    <subcellularLocation>
        <location evidence="2">Cell membrane</location>
        <topology evidence="2">Multi-pass membrane protein</topology>
    </subcellularLocation>
</comment>
<dbReference type="SMART" id="SM00388">
    <property type="entry name" value="HisKA"/>
    <property type="match status" value="1"/>
</dbReference>
<evidence type="ECO:0000256" key="7">
    <source>
        <dbReference type="ARBA" id="ARBA00022692"/>
    </source>
</evidence>
<keyword evidence="7 14" id="KW-0812">Transmembrane</keyword>
<feature type="transmembrane region" description="Helical" evidence="14">
    <location>
        <begin position="26"/>
        <end position="52"/>
    </location>
</feature>
<evidence type="ECO:0000256" key="4">
    <source>
        <dbReference type="ARBA" id="ARBA00022475"/>
    </source>
</evidence>
<dbReference type="GO" id="GO:0005886">
    <property type="term" value="C:plasma membrane"/>
    <property type="evidence" value="ECO:0007669"/>
    <property type="project" value="UniProtKB-SubCell"/>
</dbReference>
<evidence type="ECO:0000256" key="10">
    <source>
        <dbReference type="ARBA" id="ARBA00022840"/>
    </source>
</evidence>
<proteinExistence type="predicted"/>
<dbReference type="Gene3D" id="3.30.565.10">
    <property type="entry name" value="Histidine kinase-like ATPase, C-terminal domain"/>
    <property type="match status" value="1"/>
</dbReference>
<dbReference type="GO" id="GO:0005524">
    <property type="term" value="F:ATP binding"/>
    <property type="evidence" value="ECO:0007669"/>
    <property type="project" value="UniProtKB-KW"/>
</dbReference>
<dbReference type="SUPFAM" id="SSF74650">
    <property type="entry name" value="Galactose mutarotase-like"/>
    <property type="match status" value="1"/>
</dbReference>
<keyword evidence="9 17" id="KW-0418">Kinase</keyword>
<gene>
    <name evidence="17" type="ORF">J5Y03_03995</name>
</gene>
<evidence type="ECO:0000259" key="15">
    <source>
        <dbReference type="PROSITE" id="PS50109"/>
    </source>
</evidence>
<dbReference type="InterPro" id="IPR003661">
    <property type="entry name" value="HisK_dim/P_dom"/>
</dbReference>
<dbReference type="InterPro" id="IPR003660">
    <property type="entry name" value="HAMP_dom"/>
</dbReference>
<dbReference type="InterPro" id="IPR036097">
    <property type="entry name" value="HisK_dim/P_sf"/>
</dbReference>
<evidence type="ECO:0000256" key="3">
    <source>
        <dbReference type="ARBA" id="ARBA00012438"/>
    </source>
</evidence>
<dbReference type="FunFam" id="1.10.287.130:FF:000001">
    <property type="entry name" value="Two-component sensor histidine kinase"/>
    <property type="match status" value="1"/>
</dbReference>
<keyword evidence="10" id="KW-0067">ATP-binding</keyword>
<keyword evidence="18" id="KW-1185">Reference proteome</keyword>
<dbReference type="Gene3D" id="6.10.340.10">
    <property type="match status" value="1"/>
</dbReference>
<evidence type="ECO:0000313" key="18">
    <source>
        <dbReference type="Proteomes" id="UP000682134"/>
    </source>
</evidence>
<keyword evidence="6" id="KW-0808">Transferase</keyword>
<comment type="caution">
    <text evidence="17">The sequence shown here is derived from an EMBL/GenBank/DDBJ whole genome shotgun (WGS) entry which is preliminary data.</text>
</comment>
<evidence type="ECO:0000256" key="1">
    <source>
        <dbReference type="ARBA" id="ARBA00000085"/>
    </source>
</evidence>
<dbReference type="CDD" id="cd00082">
    <property type="entry name" value="HisKA"/>
    <property type="match status" value="1"/>
</dbReference>
<evidence type="ECO:0000256" key="14">
    <source>
        <dbReference type="SAM" id="Phobius"/>
    </source>
</evidence>
<accession>A0A940NP70</accession>
<evidence type="ECO:0000256" key="6">
    <source>
        <dbReference type="ARBA" id="ARBA00022679"/>
    </source>
</evidence>
<dbReference type="GO" id="GO:0030246">
    <property type="term" value="F:carbohydrate binding"/>
    <property type="evidence" value="ECO:0007669"/>
    <property type="project" value="InterPro"/>
</dbReference>
<dbReference type="SMART" id="SM00387">
    <property type="entry name" value="HATPase_c"/>
    <property type="match status" value="1"/>
</dbReference>
<keyword evidence="13 14" id="KW-0472">Membrane</keyword>
<dbReference type="PROSITE" id="PS50885">
    <property type="entry name" value="HAMP"/>
    <property type="match status" value="1"/>
</dbReference>
<evidence type="ECO:0000259" key="16">
    <source>
        <dbReference type="PROSITE" id="PS50885"/>
    </source>
</evidence>
<dbReference type="InterPro" id="IPR005467">
    <property type="entry name" value="His_kinase_dom"/>
</dbReference>
<keyword evidence="8" id="KW-0547">Nucleotide-binding</keyword>
<dbReference type="CDD" id="cd00075">
    <property type="entry name" value="HATPase"/>
    <property type="match status" value="1"/>
</dbReference>
<feature type="domain" description="HAMP" evidence="16">
    <location>
        <begin position="191"/>
        <end position="245"/>
    </location>
</feature>
<evidence type="ECO:0000256" key="9">
    <source>
        <dbReference type="ARBA" id="ARBA00022777"/>
    </source>
</evidence>
<dbReference type="Gene3D" id="1.10.287.130">
    <property type="match status" value="1"/>
</dbReference>
<sequence>MNKFSLNSVDTLKNKKSNSLMYQYTFWYVVDLLLVVLLMGITLIVAVSLFLFQDLKNDITAVQPDLVRITNKPSNQWEKQINYLLYPEFTKFNVEMKDTKTGEIAHSQGWEKIISNDNNKFHYLNIKNFLIIKDQGLFYKHQISFGQNGKIIIFAKLSVITDFIKLMVNILIVTTLLALIFGISFILFITKRNIRPLLSITTAVNEIKSISNLSGGVPVPEKPQELTDLGTSINRLLFQLHLQIEREKGFVSDASHELRTPLAALRGHINLIKRRGKAHPEILEQSLTAIDQESERMQNLIHQLLAMARSEHYELELVDVNMSELVRDVLRTYWKEDRNITLELNIDKDIHLNGDVGQLSQILIILVENAQKYTESGGKVIVELTKNNKEVHLTVKDTGIGIPKEHLDKIFHRFYRVHKDRSRQTGGSGLGLSIAKQLVAFNGGDISVKSEVGKGSEFKVIFKK</sequence>
<dbReference type="PROSITE" id="PS50109">
    <property type="entry name" value="HIS_KIN"/>
    <property type="match status" value="1"/>
</dbReference>
<dbReference type="EMBL" id="JAGIYQ010000002">
    <property type="protein sequence ID" value="MBP0724346.1"/>
    <property type="molecule type" value="Genomic_DNA"/>
</dbReference>
<dbReference type="SUPFAM" id="SSF55874">
    <property type="entry name" value="ATPase domain of HSP90 chaperone/DNA topoisomerase II/histidine kinase"/>
    <property type="match status" value="1"/>
</dbReference>
<dbReference type="InterPro" id="IPR003594">
    <property type="entry name" value="HATPase_dom"/>
</dbReference>
<dbReference type="AlphaFoldDB" id="A0A940NP70"/>
<dbReference type="Pfam" id="PF02518">
    <property type="entry name" value="HATPase_c"/>
    <property type="match status" value="1"/>
</dbReference>
<feature type="domain" description="Histidine kinase" evidence="15">
    <location>
        <begin position="253"/>
        <end position="464"/>
    </location>
</feature>
<evidence type="ECO:0000313" key="17">
    <source>
        <dbReference type="EMBL" id="MBP0724346.1"/>
    </source>
</evidence>
<feature type="transmembrane region" description="Helical" evidence="14">
    <location>
        <begin position="166"/>
        <end position="189"/>
    </location>
</feature>
<keyword evidence="12" id="KW-0902">Two-component regulatory system</keyword>
<reference evidence="17" key="1">
    <citation type="submission" date="2021-04" db="EMBL/GenBank/DDBJ databases">
        <title>Genome seq and assembly of Bacillus sp.</title>
        <authorList>
            <person name="Chhetri G."/>
        </authorList>
    </citation>
    <scope>NUCLEOTIDE SEQUENCE</scope>
    <source>
        <strain evidence="17">RG28</strain>
    </source>
</reference>
<dbReference type="GO" id="GO:0005975">
    <property type="term" value="P:carbohydrate metabolic process"/>
    <property type="evidence" value="ECO:0007669"/>
    <property type="project" value="InterPro"/>
</dbReference>
<protein>
    <recommendedName>
        <fullName evidence="3">histidine kinase</fullName>
        <ecNumber evidence="3">2.7.13.3</ecNumber>
    </recommendedName>
</protein>
<dbReference type="EC" id="2.7.13.3" evidence="3"/>
<dbReference type="GO" id="GO:0000155">
    <property type="term" value="F:phosphorelay sensor kinase activity"/>
    <property type="evidence" value="ECO:0007669"/>
    <property type="project" value="InterPro"/>
</dbReference>
<dbReference type="SUPFAM" id="SSF47384">
    <property type="entry name" value="Homodimeric domain of signal transducing histidine kinase"/>
    <property type="match status" value="1"/>
</dbReference>
<evidence type="ECO:0000256" key="5">
    <source>
        <dbReference type="ARBA" id="ARBA00022553"/>
    </source>
</evidence>
<keyword evidence="11 14" id="KW-1133">Transmembrane helix</keyword>
<evidence type="ECO:0000256" key="2">
    <source>
        <dbReference type="ARBA" id="ARBA00004651"/>
    </source>
</evidence>
<dbReference type="InterPro" id="IPR004358">
    <property type="entry name" value="Sig_transdc_His_kin-like_C"/>
</dbReference>